<dbReference type="SMART" id="SM00534">
    <property type="entry name" value="MUTSac"/>
    <property type="match status" value="1"/>
</dbReference>
<dbReference type="PROSITE" id="PS00486">
    <property type="entry name" value="DNA_MISMATCH_REPAIR_2"/>
    <property type="match status" value="1"/>
</dbReference>
<dbReference type="GO" id="GO:0032301">
    <property type="term" value="C:MutSalpha complex"/>
    <property type="evidence" value="ECO:0007669"/>
    <property type="project" value="TreeGrafter"/>
</dbReference>
<evidence type="ECO:0000256" key="4">
    <source>
        <dbReference type="ARBA" id="ARBA00022840"/>
    </source>
</evidence>
<dbReference type="PIRSF" id="PIRSF037677">
    <property type="entry name" value="DNA_mis_repair_Msh6"/>
    <property type="match status" value="1"/>
</dbReference>
<dbReference type="InterPro" id="IPR027417">
    <property type="entry name" value="P-loop_NTPase"/>
</dbReference>
<protein>
    <recommendedName>
        <fullName evidence="6">DNA mismatch repair protein</fullName>
    </recommendedName>
</protein>
<feature type="compositionally biased region" description="Low complexity" evidence="8">
    <location>
        <begin position="44"/>
        <end position="65"/>
    </location>
</feature>
<dbReference type="GO" id="GO:0030983">
    <property type="term" value="F:mismatched DNA binding"/>
    <property type="evidence" value="ECO:0007669"/>
    <property type="project" value="UniProtKB-UniRule"/>
</dbReference>
<name>A0AA38LW01_9TREE</name>
<dbReference type="SUPFAM" id="SSF55271">
    <property type="entry name" value="DNA repair protein MutS, domain I"/>
    <property type="match status" value="1"/>
</dbReference>
<evidence type="ECO:0000256" key="1">
    <source>
        <dbReference type="ARBA" id="ARBA00006271"/>
    </source>
</evidence>
<keyword evidence="11" id="KW-1185">Reference proteome</keyword>
<dbReference type="SMART" id="SM00533">
    <property type="entry name" value="MUTSd"/>
    <property type="match status" value="1"/>
</dbReference>
<dbReference type="EMBL" id="JAKWFO010000005">
    <property type="protein sequence ID" value="KAI9636001.1"/>
    <property type="molecule type" value="Genomic_DNA"/>
</dbReference>
<dbReference type="GeneID" id="77732254"/>
<dbReference type="Gene3D" id="3.30.420.110">
    <property type="entry name" value="MutS, connector domain"/>
    <property type="match status" value="1"/>
</dbReference>
<feature type="region of interest" description="Disordered" evidence="8">
    <location>
        <begin position="1"/>
        <end position="278"/>
    </location>
</feature>
<dbReference type="InterPro" id="IPR036678">
    <property type="entry name" value="MutS_con_dom_sf"/>
</dbReference>
<keyword evidence="4 6" id="KW-0067">ATP-binding</keyword>
<feature type="compositionally biased region" description="Low complexity" evidence="8">
    <location>
        <begin position="204"/>
        <end position="231"/>
    </location>
</feature>
<dbReference type="Pfam" id="PF01624">
    <property type="entry name" value="MutS_I"/>
    <property type="match status" value="1"/>
</dbReference>
<evidence type="ECO:0000256" key="8">
    <source>
        <dbReference type="SAM" id="MobiDB-lite"/>
    </source>
</evidence>
<dbReference type="Pfam" id="PF00488">
    <property type="entry name" value="MutS_V"/>
    <property type="match status" value="1"/>
</dbReference>
<dbReference type="AlphaFoldDB" id="A0AA38LW01"/>
<evidence type="ECO:0000256" key="5">
    <source>
        <dbReference type="ARBA" id="ARBA00023125"/>
    </source>
</evidence>
<reference evidence="10" key="1">
    <citation type="journal article" date="2022" name="G3 (Bethesda)">
        <title>High quality genome of the basidiomycete yeast Dioszegia hungarica PDD-24b-2 isolated from cloud water.</title>
        <authorList>
            <person name="Jarrige D."/>
            <person name="Haridas S."/>
            <person name="Bleykasten-Grosshans C."/>
            <person name="Joly M."/>
            <person name="Nadalig T."/>
            <person name="Sancelme M."/>
            <person name="Vuilleumier S."/>
            <person name="Grigoriev I.V."/>
            <person name="Amato P."/>
            <person name="Bringel F."/>
        </authorList>
    </citation>
    <scope>NUCLEOTIDE SEQUENCE</scope>
    <source>
        <strain evidence="10">PDD-24b-2</strain>
    </source>
</reference>
<feature type="compositionally biased region" description="Acidic residues" evidence="8">
    <location>
        <begin position="193"/>
        <end position="203"/>
    </location>
</feature>
<comment type="caution">
    <text evidence="10">The sequence shown here is derived from an EMBL/GenBank/DDBJ whole genome shotgun (WGS) entry which is preliminary data.</text>
</comment>
<dbReference type="InterPro" id="IPR017261">
    <property type="entry name" value="DNA_mismatch_repair_MutS/MSH"/>
</dbReference>
<evidence type="ECO:0000313" key="10">
    <source>
        <dbReference type="EMBL" id="KAI9636001.1"/>
    </source>
</evidence>
<evidence type="ECO:0000256" key="3">
    <source>
        <dbReference type="ARBA" id="ARBA00022763"/>
    </source>
</evidence>
<evidence type="ECO:0000256" key="2">
    <source>
        <dbReference type="ARBA" id="ARBA00022741"/>
    </source>
</evidence>
<comment type="similarity">
    <text evidence="1 6 7">Belongs to the DNA mismatch repair MutS family.</text>
</comment>
<dbReference type="GO" id="GO:0140664">
    <property type="term" value="F:ATP-dependent DNA damage sensor activity"/>
    <property type="evidence" value="ECO:0007669"/>
    <property type="project" value="InterPro"/>
</dbReference>
<dbReference type="InterPro" id="IPR007861">
    <property type="entry name" value="DNA_mismatch_repair_MutS_clamp"/>
</dbReference>
<dbReference type="InterPro" id="IPR036187">
    <property type="entry name" value="DNA_mismatch_repair_MutS_sf"/>
</dbReference>
<evidence type="ECO:0000256" key="6">
    <source>
        <dbReference type="PIRNR" id="PIRNR037677"/>
    </source>
</evidence>
<dbReference type="Gene3D" id="1.10.1420.10">
    <property type="match status" value="2"/>
</dbReference>
<feature type="domain" description="DNA mismatch repair proteins mutS family" evidence="9">
    <location>
        <begin position="1081"/>
        <end position="1097"/>
    </location>
</feature>
<dbReference type="Gene3D" id="3.40.50.300">
    <property type="entry name" value="P-loop containing nucleotide triphosphate hydrolases"/>
    <property type="match status" value="1"/>
</dbReference>
<sequence>MSSSKAATAKDPKKQSTLNGFFTKKPGPAPSRTGSSGSVGGGSNTKAPTATSSPASATTLRTPSSVAGSSPAVGRGLAVNGNGKEKERTRGSSPLKKSAMMEDREELSPPPEIIERPVSSMSMRVDTEEEADSQDVPMDGSPPIKGGRRAKRKIVYAESEGSGSDADITATAGPSKPRAQPARPRKSMKASSDDDFEMDDADDALFAAAAEQAEARLRSPSSSPDIRSASPEPRKKPIKKTSSFVAPKPRPGPKPIANASSAASKRGSSSSFQNSSTMFLTAAETRKAKEKEDKKESDEVFSFLINRRDKQRRKPDDPDYDPRTIYISPEQMRELKPFEKQFWSIKQTNMETVLFFQKGKFFELYEEDAQIGHQEFDLKLTERVRMKMVGVPEQSFEFWAAKFLAAGYKVGRVDQVETAIGAEMRRGAEQKGAKGKPAAKKKKSDDGDDDDKPDKIVRRELKQVFTNGTIVDGNYLTTDEANHCVSIKEYSPDPSEPSSFGICILDASTGEFQLVAFEDDVCRTRLETMFRQIRPKELVFAKGNLTVTTTRTLRNILPSSTLWQSFRPVEEFYTADQTLDELTQLFETEDDEPGTKAPLPPAIEQMLDNPLAMEALGGMMFYLKTLNLDKDLITQRNFNVYDPIREGKSLVLDGQTLGHMEVLVNNEGELAGTLLEIMQLCVSPFGKRLFRIWLTCPLRDISAIDARLDAVEDLMKYQSFTGQFTQMAKALPDLERLISRIHAGSVKQTDFVKVVHSFEAIMKAIEDLGRQAAEFDSKSVSGLLRSAPDLKSYVQHIQSLFNEKQDGKTLQILPEPGADAECDEADATVDECEQELDVVLKKTMRMFKGEKVQYWHSAQGGKEIFQLQIPSGVSVPRDWTKQSSTKNFDRYYTPETIPLIRALQEAREIQATAKKTFFRRLLGEFDKDREVWLAAVKIIAELDCLVSLAKASANMDEPKCRPVFTPSDTAFVDFEDLRHPSMCLRADFISNNVRLGGDEPRQVLLTGPNMAGKSTLLRMTAAGIIMAQMGCYVPASRAVLSPVDKIQTRMGAYDNMFASASTFKVELDECCKILREAGPKSFVILDELGRGTSTYDGMAIAGAVLHHLATHTLPLGFFATHYGSLTDDFAYHPNIRRMHMQTHVDDEQRQVIFLYKLIPGVAESSHGTHVARLAGVPEPVVERADQVSAEFFAAFKTKLAAKRRSDLPLVAHADFAFLMSLLGTRRDRDGKVVAGSEGGEGGKGNGVELGKQLDIIRRAIGRYEVSA</sequence>
<dbReference type="InterPro" id="IPR007696">
    <property type="entry name" value="DNA_mismatch_repair_MutS_core"/>
</dbReference>
<dbReference type="GO" id="GO:0006298">
    <property type="term" value="P:mismatch repair"/>
    <property type="evidence" value="ECO:0007669"/>
    <property type="project" value="InterPro"/>
</dbReference>
<keyword evidence="5 6" id="KW-0238">DNA-binding</keyword>
<dbReference type="NCBIfam" id="NF003810">
    <property type="entry name" value="PRK05399.1"/>
    <property type="match status" value="1"/>
</dbReference>
<dbReference type="FunFam" id="3.40.50.300:FF:001752">
    <property type="entry name" value="DNA mismatch repair protein"/>
    <property type="match status" value="1"/>
</dbReference>
<dbReference type="PANTHER" id="PTHR11361">
    <property type="entry name" value="DNA MISMATCH REPAIR PROTEIN MUTS FAMILY MEMBER"/>
    <property type="match status" value="1"/>
</dbReference>
<dbReference type="Gene3D" id="3.40.1170.10">
    <property type="entry name" value="DNA repair protein MutS, domain I"/>
    <property type="match status" value="1"/>
</dbReference>
<keyword evidence="3 6" id="KW-0227">DNA damage</keyword>
<dbReference type="Pfam" id="PF05190">
    <property type="entry name" value="MutS_IV"/>
    <property type="match status" value="1"/>
</dbReference>
<comment type="function">
    <text evidence="6 7">Component of the post-replicative DNA mismatch repair system (MMR).</text>
</comment>
<dbReference type="InterPro" id="IPR045076">
    <property type="entry name" value="MutS"/>
</dbReference>
<dbReference type="InterPro" id="IPR016151">
    <property type="entry name" value="DNA_mismatch_repair_MutS_N"/>
</dbReference>
<proteinExistence type="inferred from homology"/>
<dbReference type="GO" id="GO:0005524">
    <property type="term" value="F:ATP binding"/>
    <property type="evidence" value="ECO:0007669"/>
    <property type="project" value="UniProtKB-UniRule"/>
</dbReference>
<dbReference type="SUPFAM" id="SSF52540">
    <property type="entry name" value="P-loop containing nucleoside triphosphate hydrolases"/>
    <property type="match status" value="1"/>
</dbReference>
<accession>A0AA38LW01</accession>
<gene>
    <name evidence="10" type="ORF">MKK02DRAFT_44699</name>
</gene>
<evidence type="ECO:0000256" key="7">
    <source>
        <dbReference type="RuleBase" id="RU003756"/>
    </source>
</evidence>
<keyword evidence="6 7" id="KW-0234">DNA repair</keyword>
<evidence type="ECO:0000313" key="11">
    <source>
        <dbReference type="Proteomes" id="UP001164286"/>
    </source>
</evidence>
<evidence type="ECO:0000259" key="9">
    <source>
        <dbReference type="PROSITE" id="PS00486"/>
    </source>
</evidence>
<organism evidence="10 11">
    <name type="scientific">Dioszegia hungarica</name>
    <dbReference type="NCBI Taxonomy" id="4972"/>
    <lineage>
        <taxon>Eukaryota</taxon>
        <taxon>Fungi</taxon>
        <taxon>Dikarya</taxon>
        <taxon>Basidiomycota</taxon>
        <taxon>Agaricomycotina</taxon>
        <taxon>Tremellomycetes</taxon>
        <taxon>Tremellales</taxon>
        <taxon>Bulleribasidiaceae</taxon>
        <taxon>Dioszegia</taxon>
    </lineage>
</organism>
<dbReference type="SUPFAM" id="SSF48334">
    <property type="entry name" value="DNA repair protein MutS, domain III"/>
    <property type="match status" value="1"/>
</dbReference>
<dbReference type="PANTHER" id="PTHR11361:SF148">
    <property type="entry name" value="DNA MISMATCH REPAIR PROTEIN MSH6"/>
    <property type="match status" value="1"/>
</dbReference>
<dbReference type="InterPro" id="IPR000432">
    <property type="entry name" value="DNA_mismatch_repair_MutS_C"/>
</dbReference>
<dbReference type="Pfam" id="PF05192">
    <property type="entry name" value="MutS_III"/>
    <property type="match status" value="1"/>
</dbReference>
<keyword evidence="2 6" id="KW-0547">Nucleotide-binding</keyword>
<feature type="compositionally biased region" description="Basic residues" evidence="8">
    <location>
        <begin position="433"/>
        <end position="442"/>
    </location>
</feature>
<feature type="region of interest" description="Disordered" evidence="8">
    <location>
        <begin position="424"/>
        <end position="455"/>
    </location>
</feature>
<dbReference type="FunFam" id="3.30.420.110:FF:000013">
    <property type="entry name" value="DNA mismatch repair protein"/>
    <property type="match status" value="1"/>
</dbReference>
<dbReference type="SUPFAM" id="SSF53150">
    <property type="entry name" value="DNA repair protein MutS, domain II"/>
    <property type="match status" value="1"/>
</dbReference>
<feature type="compositionally biased region" description="Low complexity" evidence="8">
    <location>
        <begin position="257"/>
        <end position="276"/>
    </location>
</feature>
<dbReference type="RefSeq" id="XP_052945778.1">
    <property type="nucleotide sequence ID" value="XM_053093049.1"/>
</dbReference>
<dbReference type="Pfam" id="PF05188">
    <property type="entry name" value="MutS_II"/>
    <property type="match status" value="1"/>
</dbReference>
<dbReference type="InterPro" id="IPR007860">
    <property type="entry name" value="DNA_mmatch_repair_MutS_con_dom"/>
</dbReference>
<dbReference type="Proteomes" id="UP001164286">
    <property type="component" value="Unassembled WGS sequence"/>
</dbReference>
<dbReference type="InterPro" id="IPR007695">
    <property type="entry name" value="DNA_mismatch_repair_MutS-lik_N"/>
</dbReference>